<keyword evidence="3" id="KW-1185">Reference proteome</keyword>
<feature type="signal peptide" evidence="1">
    <location>
        <begin position="1"/>
        <end position="26"/>
    </location>
</feature>
<evidence type="ECO:0000313" key="2">
    <source>
        <dbReference type="EMBL" id="KAK7741769.1"/>
    </source>
</evidence>
<dbReference type="AlphaFoldDB" id="A0AAN9U6X9"/>
<gene>
    <name evidence="2" type="ORF">SLS53_004833</name>
</gene>
<dbReference type="EMBL" id="JAJSPL020000017">
    <property type="protein sequence ID" value="KAK7741769.1"/>
    <property type="molecule type" value="Genomic_DNA"/>
</dbReference>
<organism evidence="2 3">
    <name type="scientific">Cytospora paraplurivora</name>
    <dbReference type="NCBI Taxonomy" id="2898453"/>
    <lineage>
        <taxon>Eukaryota</taxon>
        <taxon>Fungi</taxon>
        <taxon>Dikarya</taxon>
        <taxon>Ascomycota</taxon>
        <taxon>Pezizomycotina</taxon>
        <taxon>Sordariomycetes</taxon>
        <taxon>Sordariomycetidae</taxon>
        <taxon>Diaporthales</taxon>
        <taxon>Cytosporaceae</taxon>
        <taxon>Cytospora</taxon>
    </lineage>
</organism>
<comment type="caution">
    <text evidence="2">The sequence shown here is derived from an EMBL/GenBank/DDBJ whole genome shotgun (WGS) entry which is preliminary data.</text>
</comment>
<protein>
    <submittedName>
        <fullName evidence="2">Uncharacterized protein</fullName>
    </submittedName>
</protein>
<proteinExistence type="predicted"/>
<dbReference type="Proteomes" id="UP001320245">
    <property type="component" value="Unassembled WGS sequence"/>
</dbReference>
<evidence type="ECO:0000256" key="1">
    <source>
        <dbReference type="SAM" id="SignalP"/>
    </source>
</evidence>
<accession>A0AAN9U6X9</accession>
<name>A0AAN9U6X9_9PEZI</name>
<sequence>MKHKTMKAFLSALIFAIATMVITTMASPLSLRGTAPPPVGGNLSWCFTEPQGKCSLGIRHNFDTKEIDAYVFDHDCKLLNSTDKLVTDSPFLFNWPGPDGNQQVGTIYVSDSPSYLDIFLFNGTAYQCCWDFQDPLPINYEYRSFDCGS</sequence>
<feature type="chain" id="PRO_5043019181" evidence="1">
    <location>
        <begin position="27"/>
        <end position="149"/>
    </location>
</feature>
<reference evidence="2 3" key="1">
    <citation type="journal article" date="2023" name="PLoS ONE">
        <title>Cytospora paraplurivora sp. nov. isolated from orchards with fruit tree decline syndrome in Ontario, Canada.</title>
        <authorList>
            <person name="Ilyukhin E."/>
            <person name="Nguyen H.D.T."/>
            <person name="Castle A.J."/>
            <person name="Ellouze W."/>
        </authorList>
    </citation>
    <scope>NUCLEOTIDE SEQUENCE [LARGE SCALE GENOMIC DNA]</scope>
    <source>
        <strain evidence="2 3">FDS-564</strain>
    </source>
</reference>
<keyword evidence="1" id="KW-0732">Signal</keyword>
<evidence type="ECO:0000313" key="3">
    <source>
        <dbReference type="Proteomes" id="UP001320245"/>
    </source>
</evidence>